<dbReference type="eggNOG" id="COG0413">
    <property type="taxonomic scope" value="Bacteria"/>
</dbReference>
<comment type="catalytic activity">
    <reaction evidence="7">
        <text>(6R)-5,10-methylene-5,6,7,8-tetrahydrofolate + 3-methyl-2-oxobutanoate + H2O = 2-dehydropantoate + (6S)-5,6,7,8-tetrahydrofolate</text>
        <dbReference type="Rhea" id="RHEA:11824"/>
        <dbReference type="ChEBI" id="CHEBI:11561"/>
        <dbReference type="ChEBI" id="CHEBI:11851"/>
        <dbReference type="ChEBI" id="CHEBI:15377"/>
        <dbReference type="ChEBI" id="CHEBI:15636"/>
        <dbReference type="ChEBI" id="CHEBI:57453"/>
        <dbReference type="EC" id="2.1.2.11"/>
    </reaction>
</comment>
<dbReference type="EC" id="2.1.2.11" evidence="7"/>
<keyword evidence="12" id="KW-1185">Reference proteome</keyword>
<proteinExistence type="inferred from homology"/>
<dbReference type="UniPathway" id="UPA00028">
    <property type="reaction ID" value="UER00003"/>
</dbReference>
<dbReference type="Gene3D" id="3.20.20.60">
    <property type="entry name" value="Phosphoenolpyruvate-binding domains"/>
    <property type="match status" value="1"/>
</dbReference>
<dbReference type="STRING" id="666681.M301_2158"/>
<evidence type="ECO:0000256" key="9">
    <source>
        <dbReference type="PIRSR" id="PIRSR000388-2"/>
    </source>
</evidence>
<keyword evidence="5 7" id="KW-0808">Transferase</keyword>
<keyword evidence="7 10" id="KW-0460">Magnesium</keyword>
<dbReference type="CDD" id="cd06557">
    <property type="entry name" value="KPHMT-like"/>
    <property type="match status" value="1"/>
</dbReference>
<comment type="cofactor">
    <cofactor evidence="7 10">
        <name>Mg(2+)</name>
        <dbReference type="ChEBI" id="CHEBI:18420"/>
    </cofactor>
    <text evidence="7 10">Binds 1 Mg(2+) ion per subunit.</text>
</comment>
<dbReference type="GO" id="GO:0003864">
    <property type="term" value="F:3-methyl-2-oxobutanoate hydroxymethyltransferase activity"/>
    <property type="evidence" value="ECO:0007669"/>
    <property type="project" value="UniProtKB-UniRule"/>
</dbReference>
<dbReference type="GO" id="GO:0032259">
    <property type="term" value="P:methylation"/>
    <property type="evidence" value="ECO:0007669"/>
    <property type="project" value="UniProtKB-KW"/>
</dbReference>
<evidence type="ECO:0000256" key="1">
    <source>
        <dbReference type="ARBA" id="ARBA00005033"/>
    </source>
</evidence>
<name>D7DL55_METV0</name>
<dbReference type="NCBIfam" id="TIGR00222">
    <property type="entry name" value="panB"/>
    <property type="match status" value="1"/>
</dbReference>
<comment type="function">
    <text evidence="6 7">Catalyzes the reversible reaction in which hydroxymethyl group from 5,10-methylenetetrahydrofolate is transferred onto alpha-ketoisovalerate to form ketopantoate.</text>
</comment>
<dbReference type="GO" id="GO:0005737">
    <property type="term" value="C:cytoplasm"/>
    <property type="evidence" value="ECO:0007669"/>
    <property type="project" value="UniProtKB-SubCell"/>
</dbReference>
<dbReference type="EMBL" id="CP002056">
    <property type="protein sequence ID" value="ADI30526.1"/>
    <property type="molecule type" value="Genomic_DNA"/>
</dbReference>
<feature type="binding site" evidence="7 10">
    <location>
        <position position="112"/>
    </location>
    <ligand>
        <name>Mg(2+)</name>
        <dbReference type="ChEBI" id="CHEBI:18420"/>
    </ligand>
</feature>
<dbReference type="RefSeq" id="WP_013148834.1">
    <property type="nucleotide sequence ID" value="NC_014207.1"/>
</dbReference>
<dbReference type="PIRSF" id="PIRSF000388">
    <property type="entry name" value="Pantoate_hydroxy_MeTrfase"/>
    <property type="match status" value="1"/>
</dbReference>
<evidence type="ECO:0000313" key="12">
    <source>
        <dbReference type="Proteomes" id="UP000000383"/>
    </source>
</evidence>
<dbReference type="HOGENOM" id="CLU_036645_1_0_4"/>
<gene>
    <name evidence="7" type="primary">panB</name>
    <name evidence="11" type="ordered locus">M301_2158</name>
</gene>
<feature type="binding site" evidence="7 9">
    <location>
        <position position="81"/>
    </location>
    <ligand>
        <name>3-methyl-2-oxobutanoate</name>
        <dbReference type="ChEBI" id="CHEBI:11851"/>
    </ligand>
</feature>
<keyword evidence="7" id="KW-0963">Cytoplasm</keyword>
<reference evidence="12" key="1">
    <citation type="submission" date="2010-05" db="EMBL/GenBank/DDBJ databases">
        <title>Complete sequence of Methylotenera sp. 301.</title>
        <authorList>
            <person name="Lucas S."/>
            <person name="Copeland A."/>
            <person name="Lapidus A."/>
            <person name="Cheng J.-F."/>
            <person name="Bruce D."/>
            <person name="Goodwin L."/>
            <person name="Pitluck S."/>
            <person name="Clum A."/>
            <person name="Land M."/>
            <person name="Hauser L."/>
            <person name="Kyrpides N."/>
            <person name="Ivanova N."/>
            <person name="Chistoservova L."/>
            <person name="Kalyuzhnaya M."/>
            <person name="Woyke T."/>
        </authorList>
    </citation>
    <scope>NUCLEOTIDE SEQUENCE [LARGE SCALE GENOMIC DNA]</scope>
    <source>
        <strain evidence="12">301</strain>
    </source>
</reference>
<keyword evidence="11" id="KW-0489">Methyltransferase</keyword>
<feature type="binding site" evidence="7 9">
    <location>
        <begin position="42"/>
        <end position="43"/>
    </location>
    <ligand>
        <name>3-methyl-2-oxobutanoate</name>
        <dbReference type="ChEBI" id="CHEBI:11851"/>
    </ligand>
</feature>
<feature type="active site" description="Proton acceptor" evidence="7 8">
    <location>
        <position position="179"/>
    </location>
</feature>
<comment type="subcellular location">
    <subcellularLocation>
        <location evidence="7">Cytoplasm</location>
    </subcellularLocation>
</comment>
<keyword evidence="7 10" id="KW-0479">Metal-binding</keyword>
<dbReference type="FunFam" id="3.20.20.60:FF:000003">
    <property type="entry name" value="3-methyl-2-oxobutanoate hydroxymethyltransferase"/>
    <property type="match status" value="1"/>
</dbReference>
<comment type="subunit">
    <text evidence="3 7">Homodecamer; pentamer of dimers.</text>
</comment>
<comment type="pathway">
    <text evidence="1 7">Cofactor biosynthesis; (R)-pantothenate biosynthesis; (R)-pantoate from 3-methyl-2-oxobutanoate: step 1/2.</text>
</comment>
<evidence type="ECO:0000256" key="3">
    <source>
        <dbReference type="ARBA" id="ARBA00011424"/>
    </source>
</evidence>
<feature type="binding site" evidence="7 9">
    <location>
        <position position="110"/>
    </location>
    <ligand>
        <name>3-methyl-2-oxobutanoate</name>
        <dbReference type="ChEBI" id="CHEBI:11851"/>
    </ligand>
</feature>
<dbReference type="InterPro" id="IPR003700">
    <property type="entry name" value="Pantoate_hydroxy_MeTrfase"/>
</dbReference>
<dbReference type="KEGG" id="meh:M301_2158"/>
<dbReference type="AlphaFoldDB" id="D7DL55"/>
<dbReference type="InterPro" id="IPR015813">
    <property type="entry name" value="Pyrv/PenolPyrv_kinase-like_dom"/>
</dbReference>
<dbReference type="InterPro" id="IPR040442">
    <property type="entry name" value="Pyrv_kinase-like_dom_sf"/>
</dbReference>
<dbReference type="HAMAP" id="MF_00156">
    <property type="entry name" value="PanB"/>
    <property type="match status" value="1"/>
</dbReference>
<dbReference type="GO" id="GO:0015940">
    <property type="term" value="P:pantothenate biosynthetic process"/>
    <property type="evidence" value="ECO:0007669"/>
    <property type="project" value="UniProtKB-UniRule"/>
</dbReference>
<evidence type="ECO:0000256" key="7">
    <source>
        <dbReference type="HAMAP-Rule" id="MF_00156"/>
    </source>
</evidence>
<keyword evidence="4 7" id="KW-0566">Pantothenate biosynthesis</keyword>
<dbReference type="NCBIfam" id="NF001452">
    <property type="entry name" value="PRK00311.1"/>
    <property type="match status" value="1"/>
</dbReference>
<protein>
    <recommendedName>
        <fullName evidence="7">3-methyl-2-oxobutanoate hydroxymethyltransferase</fullName>
        <ecNumber evidence="7">2.1.2.11</ecNumber>
    </recommendedName>
    <alternativeName>
        <fullName evidence="7">Ketopantoate hydroxymethyltransferase</fullName>
        <shortName evidence="7">KPHMT</shortName>
    </alternativeName>
</protein>
<dbReference type="GO" id="GO:0008168">
    <property type="term" value="F:methyltransferase activity"/>
    <property type="evidence" value="ECO:0007669"/>
    <property type="project" value="UniProtKB-KW"/>
</dbReference>
<evidence type="ECO:0000313" key="11">
    <source>
        <dbReference type="EMBL" id="ADI30526.1"/>
    </source>
</evidence>
<evidence type="ECO:0000256" key="10">
    <source>
        <dbReference type="PIRSR" id="PIRSR000388-3"/>
    </source>
</evidence>
<organism evidence="11 12">
    <name type="scientific">Methylotenera versatilis (strain 301)</name>
    <dbReference type="NCBI Taxonomy" id="666681"/>
    <lineage>
        <taxon>Bacteria</taxon>
        <taxon>Pseudomonadati</taxon>
        <taxon>Pseudomonadota</taxon>
        <taxon>Betaproteobacteria</taxon>
        <taxon>Nitrosomonadales</taxon>
        <taxon>Methylophilaceae</taxon>
        <taxon>Methylotenera</taxon>
    </lineage>
</organism>
<evidence type="ECO:0000256" key="4">
    <source>
        <dbReference type="ARBA" id="ARBA00022655"/>
    </source>
</evidence>
<feature type="binding site" evidence="7 10">
    <location>
        <position position="81"/>
    </location>
    <ligand>
        <name>Mg(2+)</name>
        <dbReference type="ChEBI" id="CHEBI:18420"/>
    </ligand>
</feature>
<feature type="binding site" evidence="7 10">
    <location>
        <position position="42"/>
    </location>
    <ligand>
        <name>Mg(2+)</name>
        <dbReference type="ChEBI" id="CHEBI:18420"/>
    </ligand>
</feature>
<dbReference type="OrthoDB" id="9781789at2"/>
<dbReference type="Pfam" id="PF02548">
    <property type="entry name" value="Pantoate_transf"/>
    <property type="match status" value="1"/>
</dbReference>
<sequence length="270" mass="28925">MNLAQLHEMAAAGEKIVMLTSYDSTFAKLSEEAGVDILLVGDSLGMVLQGAENTLNVSMHHMTYHTKSVSAGALNTFIMADMSLGSYEHDNEAAYKNAEWLIKSGAHMVKFEGGGSKVKTARYLVERGIPVCAHLGFTPQSVNQLGGYKIQGKTDESAAQIMQDAIAMSEAGVGFILLEMVPAALAKKITETIKTPTIGIGAGVDCSGQVLVVQDLLGIYTGPASKKPSEFKSPRFVRNFLKDTNSVQSAVEAYVKAVKDKTFPALEHSY</sequence>
<evidence type="ECO:0000256" key="6">
    <source>
        <dbReference type="ARBA" id="ARBA00056497"/>
    </source>
</evidence>
<dbReference type="GO" id="GO:0000287">
    <property type="term" value="F:magnesium ion binding"/>
    <property type="evidence" value="ECO:0007669"/>
    <property type="project" value="TreeGrafter"/>
</dbReference>
<evidence type="ECO:0000256" key="5">
    <source>
        <dbReference type="ARBA" id="ARBA00022679"/>
    </source>
</evidence>
<dbReference type="SUPFAM" id="SSF51621">
    <property type="entry name" value="Phosphoenolpyruvate/pyruvate domain"/>
    <property type="match status" value="1"/>
</dbReference>
<comment type="similarity">
    <text evidence="2 7">Belongs to the PanB family.</text>
</comment>
<dbReference type="Proteomes" id="UP000000383">
    <property type="component" value="Chromosome"/>
</dbReference>
<reference evidence="11 12" key="2">
    <citation type="journal article" date="2011" name="J. Bacteriol.">
        <title>Genomes of three methylotrophs from a single niche uncover genetic and metabolic divergence of Methylophilaceae.</title>
        <authorList>
            <person name="Lapidus A."/>
            <person name="Clum A."/>
            <person name="Labutti K."/>
            <person name="Kaluzhnaya M.G."/>
            <person name="Lim S."/>
            <person name="Beck D.A."/>
            <person name="Glavina Del Rio T."/>
            <person name="Nolan M."/>
            <person name="Mavromatis K."/>
            <person name="Huntemann M."/>
            <person name="Lucas S."/>
            <person name="Lidstrom M.E."/>
            <person name="Ivanova N."/>
            <person name="Chistoserdova L."/>
        </authorList>
    </citation>
    <scope>NUCLEOTIDE SEQUENCE [LARGE SCALE GENOMIC DNA]</scope>
    <source>
        <strain evidence="11 12">301</strain>
    </source>
</reference>
<accession>D7DL55</accession>
<dbReference type="PANTHER" id="PTHR20881">
    <property type="entry name" value="3-METHYL-2-OXOBUTANOATE HYDROXYMETHYLTRANSFERASE"/>
    <property type="match status" value="1"/>
</dbReference>
<dbReference type="PANTHER" id="PTHR20881:SF0">
    <property type="entry name" value="3-METHYL-2-OXOBUTANOATE HYDROXYMETHYLTRANSFERASE"/>
    <property type="match status" value="1"/>
</dbReference>
<evidence type="ECO:0000256" key="8">
    <source>
        <dbReference type="PIRSR" id="PIRSR000388-1"/>
    </source>
</evidence>
<evidence type="ECO:0000256" key="2">
    <source>
        <dbReference type="ARBA" id="ARBA00008676"/>
    </source>
</evidence>